<reference evidence="1" key="1">
    <citation type="submission" date="2019-08" db="EMBL/GenBank/DDBJ databases">
        <authorList>
            <person name="Kucharzyk K."/>
            <person name="Murdoch R.W."/>
            <person name="Higgins S."/>
            <person name="Loffler F."/>
        </authorList>
    </citation>
    <scope>NUCLEOTIDE SEQUENCE</scope>
</reference>
<protein>
    <submittedName>
        <fullName evidence="1">Uncharacterized protein</fullName>
    </submittedName>
</protein>
<name>A0A645H9A8_9ZZZZ</name>
<dbReference type="AlphaFoldDB" id="A0A645H9A8"/>
<dbReference type="EMBL" id="VSSQ01084350">
    <property type="protein sequence ID" value="MPN32373.1"/>
    <property type="molecule type" value="Genomic_DNA"/>
</dbReference>
<proteinExistence type="predicted"/>
<sequence length="96" mass="11597">MICQIDRRIHRTGINIVEIEKEEQRGNYRPEYKWHEDAPYPLFIELHHRMTNRKNKYAGNHRKKRYTRPCKAPRESTCQKSIVISVELRYKSVASV</sequence>
<comment type="caution">
    <text evidence="1">The sequence shown here is derived from an EMBL/GenBank/DDBJ whole genome shotgun (WGS) entry which is preliminary data.</text>
</comment>
<accession>A0A645H9A8</accession>
<evidence type="ECO:0000313" key="1">
    <source>
        <dbReference type="EMBL" id="MPN32373.1"/>
    </source>
</evidence>
<organism evidence="1">
    <name type="scientific">bioreactor metagenome</name>
    <dbReference type="NCBI Taxonomy" id="1076179"/>
    <lineage>
        <taxon>unclassified sequences</taxon>
        <taxon>metagenomes</taxon>
        <taxon>ecological metagenomes</taxon>
    </lineage>
</organism>
<gene>
    <name evidence="1" type="ORF">SDC9_179851</name>
</gene>